<proteinExistence type="predicted"/>
<evidence type="ECO:0000313" key="3">
    <source>
        <dbReference type="Proteomes" id="UP001597063"/>
    </source>
</evidence>
<protein>
    <submittedName>
        <fullName evidence="2">CU044_5270 family protein</fullName>
    </submittedName>
</protein>
<dbReference type="EMBL" id="JBHTGP010000003">
    <property type="protein sequence ID" value="MFD0684160.1"/>
    <property type="molecule type" value="Genomic_DNA"/>
</dbReference>
<feature type="region of interest" description="Disordered" evidence="1">
    <location>
        <begin position="146"/>
        <end position="171"/>
    </location>
</feature>
<reference evidence="3" key="1">
    <citation type="journal article" date="2019" name="Int. J. Syst. Evol. Microbiol.">
        <title>The Global Catalogue of Microorganisms (GCM) 10K type strain sequencing project: providing services to taxonomists for standard genome sequencing and annotation.</title>
        <authorList>
            <consortium name="The Broad Institute Genomics Platform"/>
            <consortium name="The Broad Institute Genome Sequencing Center for Infectious Disease"/>
            <person name="Wu L."/>
            <person name="Ma J."/>
        </authorList>
    </citation>
    <scope>NUCLEOTIDE SEQUENCE [LARGE SCALE GENOMIC DNA]</scope>
    <source>
        <strain evidence="3">JCM 9371</strain>
    </source>
</reference>
<organism evidence="2 3">
    <name type="scientific">Actinomadura fibrosa</name>
    <dbReference type="NCBI Taxonomy" id="111802"/>
    <lineage>
        <taxon>Bacteria</taxon>
        <taxon>Bacillati</taxon>
        <taxon>Actinomycetota</taxon>
        <taxon>Actinomycetes</taxon>
        <taxon>Streptosporangiales</taxon>
        <taxon>Thermomonosporaceae</taxon>
        <taxon>Actinomadura</taxon>
    </lineage>
</organism>
<evidence type="ECO:0000313" key="2">
    <source>
        <dbReference type="EMBL" id="MFD0684160.1"/>
    </source>
</evidence>
<dbReference type="Proteomes" id="UP001597063">
    <property type="component" value="Unassembled WGS sequence"/>
</dbReference>
<dbReference type="RefSeq" id="WP_131756252.1">
    <property type="nucleotide sequence ID" value="NZ_CAACUY010000014.1"/>
</dbReference>
<feature type="compositionally biased region" description="Basic and acidic residues" evidence="1">
    <location>
        <begin position="1"/>
        <end position="15"/>
    </location>
</feature>
<gene>
    <name evidence="2" type="ORF">ACFQZM_06615</name>
</gene>
<sequence length="387" mass="40840">MSDVLRTLREARPAELDPAAPIDEGVRRTELARAMATPPASGSARPRSRRLPMWGAGLAGAAAAAALVVTNLPHGATTPDARRQAPSPTRTLDARTVLLAAAEKADGQTEATAAYWHRTAVSSGYFQTGPAGARYTVVVRQKDETWTPAKPGAKAVSRQQKLGARPAAPADEAAWRRAGSPTTFKLEVPVISRAGGTLNGGRALKPMEATTAPGPVRTSSSPLVDGDKVFWLGRNVTMKDLRALPSDPAKLKAALLRWYGGHDTESTSVAMGSDQWLFQVARGLVTTMPVRPEVRAGAFRMLAGLDSVRGIGRIRDAQGRAGDAIAVNEKTRVGVLRHQLIIDPSTGDALADETVLAKPITGDARPPGFMIASEAVTATEWTPTAPH</sequence>
<keyword evidence="3" id="KW-1185">Reference proteome</keyword>
<evidence type="ECO:0000256" key="1">
    <source>
        <dbReference type="SAM" id="MobiDB-lite"/>
    </source>
</evidence>
<dbReference type="NCBIfam" id="NF038083">
    <property type="entry name" value="CU044_5270_fam"/>
    <property type="match status" value="1"/>
</dbReference>
<comment type="caution">
    <text evidence="2">The sequence shown here is derived from an EMBL/GenBank/DDBJ whole genome shotgun (WGS) entry which is preliminary data.</text>
</comment>
<accession>A0ABW2XDK6</accession>
<dbReference type="InterPro" id="IPR047789">
    <property type="entry name" value="CU044_5270-like"/>
</dbReference>
<feature type="region of interest" description="Disordered" evidence="1">
    <location>
        <begin position="1"/>
        <end position="25"/>
    </location>
</feature>
<name>A0ABW2XDK6_9ACTN</name>